<dbReference type="AlphaFoldDB" id="A0A0A1TQV6"/>
<accession>A0A0A1TQV6</accession>
<sequence length="230" mass="25461">MKASFATIVWWALPLVVRANHSEFTHHPHHVVFDRPGIDKCGKEAGTEEYLKLLFKALNGADSGQGWLSVDDYCNDSICVTVAGNYADSYAGAQASFGMLNGLKAIYQENYVCTSHRSCDPMGICHEDREFHEEYLALAAFGIKRDDGHDTLLQVRVKKNPASSTHCPEDEVALATTFADYSGNSYTGPVTLFCKILGGGKREIEQEPRRTIFVNRNETICLGSTGWCLE</sequence>
<feature type="signal peptide" evidence="1">
    <location>
        <begin position="1"/>
        <end position="19"/>
    </location>
</feature>
<name>A0A0A1TQV6_9HYPO</name>
<evidence type="ECO:0000313" key="2">
    <source>
        <dbReference type="EMBL" id="CEJ94350.1"/>
    </source>
</evidence>
<gene>
    <name evidence="2" type="ORF">VHEMI09888</name>
</gene>
<reference evidence="2 3" key="1">
    <citation type="journal article" date="2015" name="Genome Announc.">
        <title>Draft Genome Sequence and Gene Annotation of the Entomopathogenic Fungus Verticillium hemipterigenum.</title>
        <authorList>
            <person name="Horn F."/>
            <person name="Habel A."/>
            <person name="Scharf D.H."/>
            <person name="Dworschak J."/>
            <person name="Brakhage A.A."/>
            <person name="Guthke R."/>
            <person name="Hertweck C."/>
            <person name="Linde J."/>
        </authorList>
    </citation>
    <scope>NUCLEOTIDE SEQUENCE [LARGE SCALE GENOMIC DNA]</scope>
</reference>
<feature type="chain" id="PRO_5001990456" description="Ecp2 effector protein domain-containing protein" evidence="1">
    <location>
        <begin position="20"/>
        <end position="230"/>
    </location>
</feature>
<dbReference type="EMBL" id="CDHN01000006">
    <property type="protein sequence ID" value="CEJ94350.1"/>
    <property type="molecule type" value="Genomic_DNA"/>
</dbReference>
<protein>
    <recommendedName>
        <fullName evidence="4">Ecp2 effector protein domain-containing protein</fullName>
    </recommendedName>
</protein>
<dbReference type="Proteomes" id="UP000039046">
    <property type="component" value="Unassembled WGS sequence"/>
</dbReference>
<keyword evidence="1" id="KW-0732">Signal</keyword>
<organism evidence="2 3">
    <name type="scientific">[Torrubiella] hemipterigena</name>
    <dbReference type="NCBI Taxonomy" id="1531966"/>
    <lineage>
        <taxon>Eukaryota</taxon>
        <taxon>Fungi</taxon>
        <taxon>Dikarya</taxon>
        <taxon>Ascomycota</taxon>
        <taxon>Pezizomycotina</taxon>
        <taxon>Sordariomycetes</taxon>
        <taxon>Hypocreomycetidae</taxon>
        <taxon>Hypocreales</taxon>
        <taxon>Clavicipitaceae</taxon>
        <taxon>Clavicipitaceae incertae sedis</taxon>
        <taxon>'Torrubiella' clade</taxon>
    </lineage>
</organism>
<evidence type="ECO:0000313" key="3">
    <source>
        <dbReference type="Proteomes" id="UP000039046"/>
    </source>
</evidence>
<evidence type="ECO:0000256" key="1">
    <source>
        <dbReference type="SAM" id="SignalP"/>
    </source>
</evidence>
<keyword evidence="3" id="KW-1185">Reference proteome</keyword>
<evidence type="ECO:0008006" key="4">
    <source>
        <dbReference type="Google" id="ProtNLM"/>
    </source>
</evidence>
<proteinExistence type="predicted"/>
<dbReference type="HOGENOM" id="CLU_1205514_0_0_1"/>